<gene>
    <name evidence="1" type="ORF">BTIS_1083</name>
</gene>
<name>A0A261FFD0_9BIFI</name>
<evidence type="ECO:0000313" key="1">
    <source>
        <dbReference type="EMBL" id="OZG57842.1"/>
    </source>
</evidence>
<proteinExistence type="predicted"/>
<organism evidence="1 2">
    <name type="scientific">Bifidobacterium tissieri</name>
    <dbReference type="NCBI Taxonomy" id="1630162"/>
    <lineage>
        <taxon>Bacteria</taxon>
        <taxon>Bacillati</taxon>
        <taxon>Actinomycetota</taxon>
        <taxon>Actinomycetes</taxon>
        <taxon>Bifidobacteriales</taxon>
        <taxon>Bifidobacteriaceae</taxon>
        <taxon>Bifidobacterium</taxon>
    </lineage>
</organism>
<keyword evidence="2" id="KW-1185">Reference proteome</keyword>
<evidence type="ECO:0000313" key="2">
    <source>
        <dbReference type="Proteomes" id="UP000216444"/>
    </source>
</evidence>
<dbReference type="Proteomes" id="UP000216444">
    <property type="component" value="Unassembled WGS sequence"/>
</dbReference>
<sequence>MSIFTTRDEQVSLSSIIHDYAHAFASDPDDIDLRRHRITAWLARHDHTIAQTVGAKAWAEGVIYGMNAVRSAANDARVDPLLENPYRDEEEGS</sequence>
<accession>A0A261FFD0</accession>
<comment type="caution">
    <text evidence="1">The sequence shown here is derived from an EMBL/GenBank/DDBJ whole genome shotgun (WGS) entry which is preliminary data.</text>
</comment>
<dbReference type="AlphaFoldDB" id="A0A261FFD0"/>
<dbReference type="EMBL" id="MWWV01000006">
    <property type="protein sequence ID" value="OZG57842.1"/>
    <property type="molecule type" value="Genomic_DNA"/>
</dbReference>
<protein>
    <submittedName>
        <fullName evidence="1">Uncharacterized protein</fullName>
    </submittedName>
</protein>
<dbReference type="RefSeq" id="WP_094663437.1">
    <property type="nucleotide sequence ID" value="NZ_MWWV01000006.1"/>
</dbReference>
<reference evidence="1 2" key="1">
    <citation type="journal article" date="2017" name="BMC Genomics">
        <title>Comparative genomic and phylogenomic analyses of the Bifidobacteriaceae family.</title>
        <authorList>
            <person name="Lugli G.A."/>
            <person name="Milani C."/>
            <person name="Turroni F."/>
            <person name="Duranti S."/>
            <person name="Mancabelli L."/>
            <person name="Mangifesta M."/>
            <person name="Ferrario C."/>
            <person name="Modesto M."/>
            <person name="Mattarelli P."/>
            <person name="Jiri K."/>
            <person name="van Sinderen D."/>
            <person name="Ventura M."/>
        </authorList>
    </citation>
    <scope>NUCLEOTIDE SEQUENCE [LARGE SCALE GENOMIC DNA]</scope>
    <source>
        <strain evidence="1 2">DSM 100201</strain>
    </source>
</reference>